<comment type="caution">
    <text evidence="1">The sequence shown here is derived from an EMBL/GenBank/DDBJ whole genome shotgun (WGS) entry which is preliminary data.</text>
</comment>
<dbReference type="EMBL" id="ACCL02000014">
    <property type="protein sequence ID" value="EET59884.1"/>
    <property type="molecule type" value="Genomic_DNA"/>
</dbReference>
<name>C6LH97_9FIRM</name>
<dbReference type="SUPFAM" id="SSF69322">
    <property type="entry name" value="Tricorn protease domain 2"/>
    <property type="match status" value="1"/>
</dbReference>
<dbReference type="STRING" id="168384.SAMN05660368_00759"/>
<dbReference type="Proteomes" id="UP000005561">
    <property type="component" value="Unassembled WGS sequence"/>
</dbReference>
<sequence length="359" mass="40046">MGKPRKGKRAMKIEKKKMADLSMVYVTAELSLQGKRYLAAASEAKGESAYIFNPETGEYAPLWKGDTGVMNIVQLPGQEKLLAIVRFYPVFQSKEAAVCLLEPTAKGYMSPWNLREVFRLPFCHRIGVVKNDNGLFILGCQLCRDKDFQEDWSQPGALFMIPVPDKPEGEWKMTKIFDGLTKNHGLFIEDENQVYICAENGVMHFDLSGYRPGDTAVPVLLTATPTSDISIAELNGQKYAGVIEPFHGNTAAVYRITDTGYEQIRRYDIDFGHVIWIGELFGKPFLIVGSRGGEKKLELINLETDARTLLEAGVGPTQISVYHEENMVKILAANHGSGEVTLYSLQEEILPAGFRDGRQ</sequence>
<organism evidence="1 2">
    <name type="scientific">Marvinbryantia formatexigens DSM 14469</name>
    <dbReference type="NCBI Taxonomy" id="478749"/>
    <lineage>
        <taxon>Bacteria</taxon>
        <taxon>Bacillati</taxon>
        <taxon>Bacillota</taxon>
        <taxon>Clostridia</taxon>
        <taxon>Lachnospirales</taxon>
        <taxon>Lachnospiraceae</taxon>
        <taxon>Marvinbryantia</taxon>
    </lineage>
</organism>
<evidence type="ECO:0000313" key="2">
    <source>
        <dbReference type="Proteomes" id="UP000005561"/>
    </source>
</evidence>
<accession>C6LH97</accession>
<keyword evidence="2" id="KW-1185">Reference proteome</keyword>
<reference evidence="1" key="1">
    <citation type="submission" date="2009-07" db="EMBL/GenBank/DDBJ databases">
        <authorList>
            <person name="Weinstock G."/>
            <person name="Sodergren E."/>
            <person name="Clifton S."/>
            <person name="Fulton L."/>
            <person name="Fulton B."/>
            <person name="Courtney L."/>
            <person name="Fronick C."/>
            <person name="Harrison M."/>
            <person name="Strong C."/>
            <person name="Farmer C."/>
            <person name="Delahaunty K."/>
            <person name="Markovic C."/>
            <person name="Hall O."/>
            <person name="Minx P."/>
            <person name="Tomlinson C."/>
            <person name="Mitreva M."/>
            <person name="Nelson J."/>
            <person name="Hou S."/>
            <person name="Wollam A."/>
            <person name="Pepin K.H."/>
            <person name="Johnson M."/>
            <person name="Bhonagiri V."/>
            <person name="Nash W.E."/>
            <person name="Warren W."/>
            <person name="Chinwalla A."/>
            <person name="Mardis E.R."/>
            <person name="Wilson R.K."/>
        </authorList>
    </citation>
    <scope>NUCLEOTIDE SEQUENCE [LARGE SCALE GENOMIC DNA]</scope>
    <source>
        <strain evidence="1">DSM 14469</strain>
    </source>
</reference>
<protein>
    <submittedName>
        <fullName evidence="1">Uncharacterized protein</fullName>
    </submittedName>
</protein>
<proteinExistence type="predicted"/>
<evidence type="ECO:0000313" key="1">
    <source>
        <dbReference type="EMBL" id="EET59884.1"/>
    </source>
</evidence>
<gene>
    <name evidence="1" type="ORF">BRYFOR_08007</name>
</gene>
<dbReference type="AlphaFoldDB" id="C6LH97"/>
<dbReference type="eggNOG" id="ENOG502Z8PG">
    <property type="taxonomic scope" value="Bacteria"/>
</dbReference>